<evidence type="ECO:0000313" key="5">
    <source>
        <dbReference type="Proteomes" id="UP001497453"/>
    </source>
</evidence>
<dbReference type="Pfam" id="PF04969">
    <property type="entry name" value="CS"/>
    <property type="match status" value="1"/>
</dbReference>
<dbReference type="Gene3D" id="2.60.40.790">
    <property type="match status" value="1"/>
</dbReference>
<keyword evidence="2" id="KW-0812">Transmembrane</keyword>
<dbReference type="InterPro" id="IPR008978">
    <property type="entry name" value="HSP20-like_chaperone"/>
</dbReference>
<keyword evidence="2" id="KW-1133">Transmembrane helix</keyword>
<sequence>MNRVYDHYQSYSWHQSHDQATLLLLVPYDTLEDDVLVRIERNLIIAGVRGQPALLKGRLYGGIDVANSTWQLEPQHSSHLSARERTTSATSTASTQSSFAVVTDPEISSSFAASLESGTSDTDELDFTSPTLSSPISSSAEDTHVFPTTTSGRRRNKFTTSHPVSPHSTVHSMSMASSYSSMESLHSGSTRLLTLHLEKAESMIWPSLIIGPVPEALSATNLSVYPWDATTAAEVKYNIDPTSLVLIGLDLADIREDKPEAFEYFVRAWHQAHVPSATMRLAAHYLPLTVSLPELGSASSTPSASPCRTPTSSRASPPSPGRVSMRAYGTPSYYLHYLGGAPYLAQLYLEAGLLHLEGTATNLLSSSYAGLSSLRASVHPLHSHPSDGGHSTDAWRRDRETAGRYFERARSLDPSLDIPLLPSSSDIDANSDPGSRGSRRSGSGVDSGEEQKFRMPMIEIESDDDAQKRVRRRRSRKDDVSDTNASSTSLVEKRITSDDDDNTWYLYLPGLVGAGTALLVFFMFTMS</sequence>
<feature type="compositionally biased region" description="Low complexity" evidence="1">
    <location>
        <begin position="87"/>
        <end position="99"/>
    </location>
</feature>
<feature type="transmembrane region" description="Helical" evidence="2">
    <location>
        <begin position="504"/>
        <end position="524"/>
    </location>
</feature>
<evidence type="ECO:0000256" key="1">
    <source>
        <dbReference type="SAM" id="MobiDB-lite"/>
    </source>
</evidence>
<organism evidence="4 5">
    <name type="scientific">Somion occarium</name>
    <dbReference type="NCBI Taxonomy" id="3059160"/>
    <lineage>
        <taxon>Eukaryota</taxon>
        <taxon>Fungi</taxon>
        <taxon>Dikarya</taxon>
        <taxon>Basidiomycota</taxon>
        <taxon>Agaricomycotina</taxon>
        <taxon>Agaricomycetes</taxon>
        <taxon>Polyporales</taxon>
        <taxon>Cerrenaceae</taxon>
        <taxon>Somion</taxon>
    </lineage>
</organism>
<feature type="compositionally biased region" description="Low complexity" evidence="1">
    <location>
        <begin position="159"/>
        <end position="172"/>
    </location>
</feature>
<feature type="domain" description="CS" evidence="3">
    <location>
        <begin position="6"/>
        <end position="209"/>
    </location>
</feature>
<feature type="region of interest" description="Disordered" evidence="1">
    <location>
        <begin position="417"/>
        <end position="493"/>
    </location>
</feature>
<dbReference type="Proteomes" id="UP001497453">
    <property type="component" value="Chromosome 9"/>
</dbReference>
<evidence type="ECO:0000256" key="2">
    <source>
        <dbReference type="SAM" id="Phobius"/>
    </source>
</evidence>
<feature type="region of interest" description="Disordered" evidence="1">
    <location>
        <begin position="112"/>
        <end position="172"/>
    </location>
</feature>
<dbReference type="EMBL" id="OZ037952">
    <property type="protein sequence ID" value="CAL1716525.1"/>
    <property type="molecule type" value="Genomic_DNA"/>
</dbReference>
<evidence type="ECO:0000313" key="4">
    <source>
        <dbReference type="EMBL" id="CAL1716525.1"/>
    </source>
</evidence>
<accession>A0ABP1E911</accession>
<dbReference type="InterPro" id="IPR007052">
    <property type="entry name" value="CS_dom"/>
</dbReference>
<dbReference type="SUPFAM" id="SSF49764">
    <property type="entry name" value="HSP20-like chaperones"/>
    <property type="match status" value="1"/>
</dbReference>
<feature type="region of interest" description="Disordered" evidence="1">
    <location>
        <begin position="73"/>
        <end position="99"/>
    </location>
</feature>
<reference evidence="5" key="1">
    <citation type="submission" date="2024-04" db="EMBL/GenBank/DDBJ databases">
        <authorList>
            <person name="Shaw F."/>
            <person name="Minotto A."/>
        </authorList>
    </citation>
    <scope>NUCLEOTIDE SEQUENCE [LARGE SCALE GENOMIC DNA]</scope>
</reference>
<dbReference type="PROSITE" id="PS51203">
    <property type="entry name" value="CS"/>
    <property type="match status" value="1"/>
</dbReference>
<feature type="compositionally biased region" description="Low complexity" evidence="1">
    <location>
        <begin position="128"/>
        <end position="139"/>
    </location>
</feature>
<proteinExistence type="predicted"/>
<protein>
    <recommendedName>
        <fullName evidence="3">CS domain-containing protein</fullName>
    </recommendedName>
</protein>
<feature type="region of interest" description="Disordered" evidence="1">
    <location>
        <begin position="297"/>
        <end position="322"/>
    </location>
</feature>
<feature type="compositionally biased region" description="Low complexity" evidence="1">
    <location>
        <begin position="417"/>
        <end position="444"/>
    </location>
</feature>
<gene>
    <name evidence="4" type="ORF">GFSPODELE1_LOCUS10790</name>
</gene>
<evidence type="ECO:0000259" key="3">
    <source>
        <dbReference type="PROSITE" id="PS51203"/>
    </source>
</evidence>
<keyword evidence="2" id="KW-0472">Membrane</keyword>
<keyword evidence="5" id="KW-1185">Reference proteome</keyword>
<feature type="compositionally biased region" description="Low complexity" evidence="1">
    <location>
        <begin position="305"/>
        <end position="316"/>
    </location>
</feature>
<name>A0ABP1E911_9APHY</name>